<dbReference type="PANTHER" id="PTHR10584:SF166">
    <property type="entry name" value="RIBOKINASE"/>
    <property type="match status" value="1"/>
</dbReference>
<keyword evidence="5" id="KW-1185">Reference proteome</keyword>
<dbReference type="CDD" id="cd01166">
    <property type="entry name" value="KdgK"/>
    <property type="match status" value="1"/>
</dbReference>
<protein>
    <submittedName>
        <fullName evidence="4">Sugar or nucleoside kinase, ribokinase family</fullName>
    </submittedName>
</protein>
<dbReference type="GO" id="GO:0016301">
    <property type="term" value="F:kinase activity"/>
    <property type="evidence" value="ECO:0007669"/>
    <property type="project" value="UniProtKB-KW"/>
</dbReference>
<dbReference type="RefSeq" id="WP_090660875.1">
    <property type="nucleotide sequence ID" value="NZ_FOXQ01000011.1"/>
</dbReference>
<dbReference type="Proteomes" id="UP000199031">
    <property type="component" value="Unassembled WGS sequence"/>
</dbReference>
<sequence length="317" mass="34603">MQDKKFDVLVAGELNIDLILSGLAQFPETGKEILADKMVYTLGSSSAIFASNLSALGVSVNYCGCTGDDDFGKKIIKDLEVKGVATDNIIRSNTLQTGVTVAFNFEQNRAMVTYPGAMNALSENDITDAMLHDVRHLHVSSVFIQPALKPGLVKLFKRAKNIGLTTSLDPQWDSYEKWDCDWKNLLPNVDVFMPNAEELKNITGKENIQDAVASIKSFANIIVVKNSIEGATVFYKNEVIEQPAFINDDFADAIGAGDSFDAGFIRQFIRDKSLKDCTEMGAACGALNTTAFGGTAAFTDLQSVKKSAFKKFNYTIE</sequence>
<name>A0A1I5Y9B0_9BACT</name>
<evidence type="ECO:0000259" key="3">
    <source>
        <dbReference type="Pfam" id="PF00294"/>
    </source>
</evidence>
<keyword evidence="1" id="KW-0808">Transferase</keyword>
<organism evidence="4 5">
    <name type="scientific">Parafilimonas terrae</name>
    <dbReference type="NCBI Taxonomy" id="1465490"/>
    <lineage>
        <taxon>Bacteria</taxon>
        <taxon>Pseudomonadati</taxon>
        <taxon>Bacteroidota</taxon>
        <taxon>Chitinophagia</taxon>
        <taxon>Chitinophagales</taxon>
        <taxon>Chitinophagaceae</taxon>
        <taxon>Parafilimonas</taxon>
    </lineage>
</organism>
<proteinExistence type="predicted"/>
<gene>
    <name evidence="4" type="ORF">SAMN05444277_11126</name>
</gene>
<dbReference type="PANTHER" id="PTHR10584">
    <property type="entry name" value="SUGAR KINASE"/>
    <property type="match status" value="1"/>
</dbReference>
<dbReference type="OrthoDB" id="9813569at2"/>
<dbReference type="STRING" id="1465490.SAMN05444277_11126"/>
<dbReference type="Gene3D" id="3.40.1190.20">
    <property type="match status" value="1"/>
</dbReference>
<dbReference type="SUPFAM" id="SSF53613">
    <property type="entry name" value="Ribokinase-like"/>
    <property type="match status" value="1"/>
</dbReference>
<evidence type="ECO:0000313" key="5">
    <source>
        <dbReference type="Proteomes" id="UP000199031"/>
    </source>
</evidence>
<dbReference type="Pfam" id="PF00294">
    <property type="entry name" value="PfkB"/>
    <property type="match status" value="1"/>
</dbReference>
<dbReference type="EMBL" id="FOXQ01000011">
    <property type="protein sequence ID" value="SFQ40507.1"/>
    <property type="molecule type" value="Genomic_DNA"/>
</dbReference>
<dbReference type="InterPro" id="IPR011611">
    <property type="entry name" value="PfkB_dom"/>
</dbReference>
<dbReference type="InterPro" id="IPR029056">
    <property type="entry name" value="Ribokinase-like"/>
</dbReference>
<dbReference type="AlphaFoldDB" id="A0A1I5Y9B0"/>
<keyword evidence="2 4" id="KW-0418">Kinase</keyword>
<reference evidence="4 5" key="1">
    <citation type="submission" date="2016-10" db="EMBL/GenBank/DDBJ databases">
        <authorList>
            <person name="de Groot N.N."/>
        </authorList>
    </citation>
    <scope>NUCLEOTIDE SEQUENCE [LARGE SCALE GENOMIC DNA]</scope>
    <source>
        <strain evidence="4 5">DSM 28286</strain>
    </source>
</reference>
<evidence type="ECO:0000256" key="2">
    <source>
        <dbReference type="ARBA" id="ARBA00022777"/>
    </source>
</evidence>
<accession>A0A1I5Y9B0</accession>
<evidence type="ECO:0000256" key="1">
    <source>
        <dbReference type="ARBA" id="ARBA00022679"/>
    </source>
</evidence>
<evidence type="ECO:0000313" key="4">
    <source>
        <dbReference type="EMBL" id="SFQ40507.1"/>
    </source>
</evidence>
<feature type="domain" description="Carbohydrate kinase PfkB" evidence="3">
    <location>
        <begin position="7"/>
        <end position="296"/>
    </location>
</feature>